<evidence type="ECO:0000313" key="2">
    <source>
        <dbReference type="Proteomes" id="UP000231791"/>
    </source>
</evidence>
<gene>
    <name evidence="1" type="ORF">SLAV_02150</name>
</gene>
<dbReference type="EMBL" id="CP024985">
    <property type="protein sequence ID" value="ATZ22354.1"/>
    <property type="molecule type" value="Genomic_DNA"/>
</dbReference>
<protein>
    <submittedName>
        <fullName evidence="1">Uncharacterized protein</fullName>
    </submittedName>
</protein>
<proteinExistence type="predicted"/>
<accession>A0A2K8P6H9</accession>
<reference evidence="1 2" key="1">
    <citation type="submission" date="2017-11" db="EMBL/GenBank/DDBJ databases">
        <title>Complete genome sequence of Streptomyces lavendulae subsp. lavendulae CCM 3239 (formerly 'Streptomyces aureofaciens CCM 3239'), the producer of the angucycline-type antibiotic auricin.</title>
        <authorList>
            <person name="Busche T."/>
            <person name="Novakova R."/>
            <person name="Al'Dilaimi A."/>
            <person name="Homerova D."/>
            <person name="Feckova L."/>
            <person name="Rezuchova B."/>
            <person name="Mingyar E."/>
            <person name="Csolleiova D."/>
            <person name="Bekeova C."/>
            <person name="Winkler A."/>
            <person name="Sevcikova B."/>
            <person name="Kalinowski J."/>
            <person name="Kormanec J."/>
            <person name="Ruckert C."/>
        </authorList>
    </citation>
    <scope>NUCLEOTIDE SEQUENCE [LARGE SCALE GENOMIC DNA]</scope>
    <source>
        <strain evidence="1 2">CCM 3239</strain>
    </source>
</reference>
<dbReference type="Proteomes" id="UP000231791">
    <property type="component" value="Chromosome"/>
</dbReference>
<dbReference type="Pfam" id="PF19760">
    <property type="entry name" value="DUF6247"/>
    <property type="match status" value="1"/>
</dbReference>
<organism evidence="1 2">
    <name type="scientific">Streptomyces lavendulae subsp. lavendulae</name>
    <dbReference type="NCBI Taxonomy" id="58340"/>
    <lineage>
        <taxon>Bacteria</taxon>
        <taxon>Bacillati</taxon>
        <taxon>Actinomycetota</taxon>
        <taxon>Actinomycetes</taxon>
        <taxon>Kitasatosporales</taxon>
        <taxon>Streptomycetaceae</taxon>
        <taxon>Streptomyces</taxon>
    </lineage>
</organism>
<sequence length="190" mass="20872">MRQFGEENGYPVLPWPAFKCDPELVAEARLVAASVLDAEGLWAESMDGVQLHFVRGGTTILAWVLTRVRTAEPLSPYPGCGYRGGTTRMEEPVSAQPEEAPAPPAPAAAARLLARLRADRRADTWVPAFERDWAKALEDSRHSYSLTPLHDVVRGWQLRVAAAPAVDAYMDSGRDETGFVDLDDVLGSRR</sequence>
<dbReference type="RefSeq" id="WP_349775286.1">
    <property type="nucleotide sequence ID" value="NZ_CP073778.1"/>
</dbReference>
<keyword evidence="2" id="KW-1185">Reference proteome</keyword>
<dbReference type="KEGG" id="slx:SLAV_02150"/>
<dbReference type="AlphaFoldDB" id="A0A2K8P6H9"/>
<evidence type="ECO:0000313" key="1">
    <source>
        <dbReference type="EMBL" id="ATZ22354.1"/>
    </source>
</evidence>
<dbReference type="InterPro" id="IPR046214">
    <property type="entry name" value="DUF6247"/>
</dbReference>
<name>A0A2K8P6H9_STRLA</name>